<accession>A0A6A6WX95</accession>
<feature type="region of interest" description="Disordered" evidence="1">
    <location>
        <begin position="18"/>
        <end position="53"/>
    </location>
</feature>
<dbReference type="EMBL" id="MU002192">
    <property type="protein sequence ID" value="KAF2788719.1"/>
    <property type="molecule type" value="Genomic_DNA"/>
</dbReference>
<sequence length="410" mass="47022">MTFLRDVSDRFWSFVSPRKTQERRDKPFKVPVVPMKREKVPAKGKKPVREHGDIDTAMSPRTRVQRWEVSTPTSNGSVDPTQLPPSPPRSLERHYYELDNETLIEKIEDMNPEGETVWDANEDTFVAEEGDYTPQKKKAIDFEIERARRREQARNLRDAGWANDAIFLFQKLGNRGHEPLLPAEWIDDFEMLPEFLFTRSIDKAFIKAADGTDFHAQKALSDLFNVGPLARDAILTKAPIRTAEKQIRSAIIKYNKWAMKEDGGFATVWNDLSLFQIHTCAKTVSPKVLEAKAIRGLGKLGSMWRDAFRDRITQNSRTDKSPVDYDSIPDVPTLYGVLASHTIMAFVSFDVLAPNPCLRTIAMFDFGLEDYDVWNSFAIAIFVIHCRNRMVELEEYLPYAEVKTESDPDL</sequence>
<evidence type="ECO:0000256" key="1">
    <source>
        <dbReference type="SAM" id="MobiDB-lite"/>
    </source>
</evidence>
<name>A0A6A6WX95_9PLEO</name>
<dbReference type="Proteomes" id="UP000799757">
    <property type="component" value="Unassembled WGS sequence"/>
</dbReference>
<proteinExistence type="predicted"/>
<keyword evidence="3" id="KW-1185">Reference proteome</keyword>
<evidence type="ECO:0000313" key="2">
    <source>
        <dbReference type="EMBL" id="KAF2788719.1"/>
    </source>
</evidence>
<protein>
    <submittedName>
        <fullName evidence="2">Uncharacterized protein</fullName>
    </submittedName>
</protein>
<feature type="region of interest" description="Disordered" evidence="1">
    <location>
        <begin position="68"/>
        <end position="91"/>
    </location>
</feature>
<evidence type="ECO:0000313" key="3">
    <source>
        <dbReference type="Proteomes" id="UP000799757"/>
    </source>
</evidence>
<feature type="compositionally biased region" description="Basic and acidic residues" evidence="1">
    <location>
        <begin position="35"/>
        <end position="53"/>
    </location>
</feature>
<dbReference type="OrthoDB" id="5286775at2759"/>
<feature type="compositionally biased region" description="Polar residues" evidence="1">
    <location>
        <begin position="68"/>
        <end position="80"/>
    </location>
</feature>
<gene>
    <name evidence="2" type="ORF">K505DRAFT_314369</name>
</gene>
<feature type="compositionally biased region" description="Basic and acidic residues" evidence="1">
    <location>
        <begin position="19"/>
        <end position="28"/>
    </location>
</feature>
<dbReference type="AlphaFoldDB" id="A0A6A6WX95"/>
<reference evidence="2" key="1">
    <citation type="journal article" date="2020" name="Stud. Mycol.">
        <title>101 Dothideomycetes genomes: a test case for predicting lifestyles and emergence of pathogens.</title>
        <authorList>
            <person name="Haridas S."/>
            <person name="Albert R."/>
            <person name="Binder M."/>
            <person name="Bloem J."/>
            <person name="Labutti K."/>
            <person name="Salamov A."/>
            <person name="Andreopoulos B."/>
            <person name="Baker S."/>
            <person name="Barry K."/>
            <person name="Bills G."/>
            <person name="Bluhm B."/>
            <person name="Cannon C."/>
            <person name="Castanera R."/>
            <person name="Culley D."/>
            <person name="Daum C."/>
            <person name="Ezra D."/>
            <person name="Gonzalez J."/>
            <person name="Henrissat B."/>
            <person name="Kuo A."/>
            <person name="Liang C."/>
            <person name="Lipzen A."/>
            <person name="Lutzoni F."/>
            <person name="Magnuson J."/>
            <person name="Mondo S."/>
            <person name="Nolan M."/>
            <person name="Ohm R."/>
            <person name="Pangilinan J."/>
            <person name="Park H.-J."/>
            <person name="Ramirez L."/>
            <person name="Alfaro M."/>
            <person name="Sun H."/>
            <person name="Tritt A."/>
            <person name="Yoshinaga Y."/>
            <person name="Zwiers L.-H."/>
            <person name="Turgeon B."/>
            <person name="Goodwin S."/>
            <person name="Spatafora J."/>
            <person name="Crous P."/>
            <person name="Grigoriev I."/>
        </authorList>
    </citation>
    <scope>NUCLEOTIDE SEQUENCE</scope>
    <source>
        <strain evidence="2">CBS 109.77</strain>
    </source>
</reference>
<organism evidence="2 3">
    <name type="scientific">Melanomma pulvis-pyrius CBS 109.77</name>
    <dbReference type="NCBI Taxonomy" id="1314802"/>
    <lineage>
        <taxon>Eukaryota</taxon>
        <taxon>Fungi</taxon>
        <taxon>Dikarya</taxon>
        <taxon>Ascomycota</taxon>
        <taxon>Pezizomycotina</taxon>
        <taxon>Dothideomycetes</taxon>
        <taxon>Pleosporomycetidae</taxon>
        <taxon>Pleosporales</taxon>
        <taxon>Melanommataceae</taxon>
        <taxon>Melanomma</taxon>
    </lineage>
</organism>